<sequence>MTQTSSLSPIQNRILWGVRIFLALAFAAAGIAKLAGAPQMVQVFDAVGLGQWFRYLTGAIEVAGAVLLLIPVTSFFAGLLLTATMTGAVVTHLFVIGGNPAPALVLLAMSAFVAWRQKPAALLGAAR</sequence>
<keyword evidence="2 5" id="KW-0812">Transmembrane</keyword>
<evidence type="ECO:0000313" key="6">
    <source>
        <dbReference type="EMBL" id="ATE77650.1"/>
    </source>
</evidence>
<reference evidence="7 9" key="2">
    <citation type="submission" date="2018-02" db="EMBL/GenBank/DDBJ databases">
        <title>Draft genome sequencing of Pseudomonas frederiksbergensis 11-D3.</title>
        <authorList>
            <person name="Zheng B.-X."/>
        </authorList>
    </citation>
    <scope>NUCLEOTIDE SEQUENCE [LARGE SCALE GENOMIC DNA]</scope>
    <source>
        <strain evidence="7 9">11-D3</strain>
    </source>
</reference>
<evidence type="ECO:0000256" key="4">
    <source>
        <dbReference type="ARBA" id="ARBA00023136"/>
    </source>
</evidence>
<evidence type="ECO:0000256" key="2">
    <source>
        <dbReference type="ARBA" id="ARBA00022692"/>
    </source>
</evidence>
<dbReference type="Proteomes" id="UP000239687">
    <property type="component" value="Unassembled WGS sequence"/>
</dbReference>
<evidence type="ECO:0000256" key="5">
    <source>
        <dbReference type="SAM" id="Phobius"/>
    </source>
</evidence>
<evidence type="ECO:0000256" key="1">
    <source>
        <dbReference type="ARBA" id="ARBA00004141"/>
    </source>
</evidence>
<feature type="transmembrane region" description="Helical" evidence="5">
    <location>
        <begin position="14"/>
        <end position="35"/>
    </location>
</feature>
<keyword evidence="3 5" id="KW-1133">Transmembrane helix</keyword>
<proteinExistence type="predicted"/>
<feature type="transmembrane region" description="Helical" evidence="5">
    <location>
        <begin position="55"/>
        <end position="81"/>
    </location>
</feature>
<feature type="transmembrane region" description="Helical" evidence="5">
    <location>
        <begin position="93"/>
        <end position="115"/>
    </location>
</feature>
<keyword evidence="4 5" id="KW-0472">Membrane</keyword>
<comment type="subcellular location">
    <subcellularLocation>
        <location evidence="1">Membrane</location>
        <topology evidence="1">Multi-pass membrane protein</topology>
    </subcellularLocation>
</comment>
<dbReference type="EMBL" id="PUIN01000006">
    <property type="protein sequence ID" value="PQP03840.1"/>
    <property type="molecule type" value="Genomic_DNA"/>
</dbReference>
<protein>
    <submittedName>
        <fullName evidence="7">DoxX family protein</fullName>
    </submittedName>
</protein>
<dbReference type="RefSeq" id="WP_018925955.1">
    <property type="nucleotide sequence ID" value="NZ_CP023466.1"/>
</dbReference>
<evidence type="ECO:0000313" key="8">
    <source>
        <dbReference type="Proteomes" id="UP000218385"/>
    </source>
</evidence>
<name>A0A291AHE9_9PSED</name>
<dbReference type="EMBL" id="CP023466">
    <property type="protein sequence ID" value="ATE77650.1"/>
    <property type="molecule type" value="Genomic_DNA"/>
</dbReference>
<dbReference type="AlphaFoldDB" id="A0A291AHE9"/>
<dbReference type="Proteomes" id="UP000218385">
    <property type="component" value="Chromosome"/>
</dbReference>
<gene>
    <name evidence="7" type="ORF">C5612_11345</name>
    <name evidence="6" type="ORF">CNN82_14870</name>
</gene>
<accession>A0A291AHE9</accession>
<organism evidence="7 9">
    <name type="scientific">Pseudomonas frederiksbergensis</name>
    <dbReference type="NCBI Taxonomy" id="104087"/>
    <lineage>
        <taxon>Bacteria</taxon>
        <taxon>Pseudomonadati</taxon>
        <taxon>Pseudomonadota</taxon>
        <taxon>Gammaproteobacteria</taxon>
        <taxon>Pseudomonadales</taxon>
        <taxon>Pseudomonadaceae</taxon>
        <taxon>Pseudomonas</taxon>
    </lineage>
</organism>
<dbReference type="GO" id="GO:0016020">
    <property type="term" value="C:membrane"/>
    <property type="evidence" value="ECO:0007669"/>
    <property type="project" value="UniProtKB-SubCell"/>
</dbReference>
<reference evidence="6 8" key="1">
    <citation type="submission" date="2017-09" db="EMBL/GenBank/DDBJ databases">
        <title>Complete Genome sequence of Lysobacter capsici KNU-15.</title>
        <authorList>
            <person name="Kim M.-C."/>
            <person name="Yi H."/>
            <person name="Lee D.-W."/>
            <person name="Shin J.-H."/>
        </authorList>
    </citation>
    <scope>NUCLEOTIDE SEQUENCE [LARGE SCALE GENOMIC DNA]</scope>
    <source>
        <strain evidence="6 8">KNU-15</strain>
    </source>
</reference>
<evidence type="ECO:0000256" key="3">
    <source>
        <dbReference type="ARBA" id="ARBA00022989"/>
    </source>
</evidence>
<dbReference type="InterPro" id="IPR032808">
    <property type="entry name" value="DoxX"/>
</dbReference>
<dbReference type="Pfam" id="PF13564">
    <property type="entry name" value="DoxX_2"/>
    <property type="match status" value="1"/>
</dbReference>
<evidence type="ECO:0000313" key="7">
    <source>
        <dbReference type="EMBL" id="PQP03840.1"/>
    </source>
</evidence>
<evidence type="ECO:0000313" key="9">
    <source>
        <dbReference type="Proteomes" id="UP000239687"/>
    </source>
</evidence>